<dbReference type="SUPFAM" id="SSF53850">
    <property type="entry name" value="Periplasmic binding protein-like II"/>
    <property type="match status" value="1"/>
</dbReference>
<dbReference type="Pfam" id="PF03466">
    <property type="entry name" value="LysR_substrate"/>
    <property type="match status" value="1"/>
</dbReference>
<dbReference type="FunFam" id="1.10.10.10:FF:000001">
    <property type="entry name" value="LysR family transcriptional regulator"/>
    <property type="match status" value="1"/>
</dbReference>
<dbReference type="EMBL" id="NEVL01000004">
    <property type="protein sequence ID" value="OZI33027.1"/>
    <property type="molecule type" value="Genomic_DNA"/>
</dbReference>
<proteinExistence type="inferred from homology"/>
<dbReference type="PANTHER" id="PTHR30537">
    <property type="entry name" value="HTH-TYPE TRANSCRIPTIONAL REGULATOR"/>
    <property type="match status" value="1"/>
</dbReference>
<dbReference type="RefSeq" id="WP_094828022.1">
    <property type="nucleotide sequence ID" value="NZ_NEVL01000004.1"/>
</dbReference>
<dbReference type="CDD" id="cd08422">
    <property type="entry name" value="PBP2_CrgA_like"/>
    <property type="match status" value="1"/>
</dbReference>
<evidence type="ECO:0000256" key="3">
    <source>
        <dbReference type="ARBA" id="ARBA00023125"/>
    </source>
</evidence>
<dbReference type="InterPro" id="IPR005119">
    <property type="entry name" value="LysR_subst-bd"/>
</dbReference>
<keyword evidence="4" id="KW-0804">Transcription</keyword>
<dbReference type="GO" id="GO:0043565">
    <property type="term" value="F:sequence-specific DNA binding"/>
    <property type="evidence" value="ECO:0007669"/>
    <property type="project" value="TreeGrafter"/>
</dbReference>
<comment type="caution">
    <text evidence="6">The sequence shown here is derived from an EMBL/GenBank/DDBJ whole genome shotgun (WGS) entry which is preliminary data.</text>
</comment>
<evidence type="ECO:0000313" key="6">
    <source>
        <dbReference type="EMBL" id="OZI33027.1"/>
    </source>
</evidence>
<organism evidence="6 7">
    <name type="scientific">Bordetella genomosp. 1</name>
    <dbReference type="NCBI Taxonomy" id="1395607"/>
    <lineage>
        <taxon>Bacteria</taxon>
        <taxon>Pseudomonadati</taxon>
        <taxon>Pseudomonadota</taxon>
        <taxon>Betaproteobacteria</taxon>
        <taxon>Burkholderiales</taxon>
        <taxon>Alcaligenaceae</taxon>
        <taxon>Bordetella</taxon>
    </lineage>
</organism>
<comment type="similarity">
    <text evidence="1">Belongs to the LysR transcriptional regulatory family.</text>
</comment>
<dbReference type="Proteomes" id="UP000217005">
    <property type="component" value="Unassembled WGS sequence"/>
</dbReference>
<dbReference type="InterPro" id="IPR058163">
    <property type="entry name" value="LysR-type_TF_proteobact-type"/>
</dbReference>
<gene>
    <name evidence="6" type="ORF">CEG14_19400</name>
</gene>
<dbReference type="OrthoDB" id="9786526at2"/>
<dbReference type="InterPro" id="IPR036390">
    <property type="entry name" value="WH_DNA-bd_sf"/>
</dbReference>
<dbReference type="InterPro" id="IPR036388">
    <property type="entry name" value="WH-like_DNA-bd_sf"/>
</dbReference>
<reference evidence="6 7" key="1">
    <citation type="submission" date="2017-05" db="EMBL/GenBank/DDBJ databases">
        <title>Complete and WGS of Bordetella genogroups.</title>
        <authorList>
            <person name="Spilker T."/>
            <person name="LiPuma J."/>
        </authorList>
    </citation>
    <scope>NUCLEOTIDE SEQUENCE [LARGE SCALE GENOMIC DNA]</scope>
    <source>
        <strain evidence="6 7">AU17610</strain>
    </source>
</reference>
<protein>
    <submittedName>
        <fullName evidence="6">LysR family transcriptional regulator</fullName>
    </submittedName>
</protein>
<dbReference type="GO" id="GO:0003700">
    <property type="term" value="F:DNA-binding transcription factor activity"/>
    <property type="evidence" value="ECO:0007669"/>
    <property type="project" value="InterPro"/>
</dbReference>
<evidence type="ECO:0000256" key="1">
    <source>
        <dbReference type="ARBA" id="ARBA00009437"/>
    </source>
</evidence>
<keyword evidence="2" id="KW-0805">Transcription regulation</keyword>
<dbReference type="PANTHER" id="PTHR30537:SF21">
    <property type="entry name" value="HTH-TYPE TRANSCRIPTIONAL REGULATOR SINR-RELATED"/>
    <property type="match status" value="1"/>
</dbReference>
<evidence type="ECO:0000256" key="2">
    <source>
        <dbReference type="ARBA" id="ARBA00023015"/>
    </source>
</evidence>
<accession>A0A261S7Q4</accession>
<evidence type="ECO:0000259" key="5">
    <source>
        <dbReference type="PROSITE" id="PS50931"/>
    </source>
</evidence>
<name>A0A261S7Q4_9BORD</name>
<dbReference type="GO" id="GO:0006351">
    <property type="term" value="P:DNA-templated transcription"/>
    <property type="evidence" value="ECO:0007669"/>
    <property type="project" value="TreeGrafter"/>
</dbReference>
<dbReference type="SUPFAM" id="SSF46785">
    <property type="entry name" value="Winged helix' DNA-binding domain"/>
    <property type="match status" value="1"/>
</dbReference>
<sequence>MNGERLEDLRLLVAAADAGSFSAAARELDITPAVASAAIKRLEQSLGVRLFARSTRSLRLTSDGERYCDQVRQALDLLTRARQSVEHEQGGVTGTLSLSMPSDLGRNVLRPWLDAFQAEHPQVRLRLYISDRLADLYRQPVDLAIRYGVPDDSSMVALSLAPQNRRVLCAAPAYLARHGDPATPQALREHNCLTFMLGDVVHDRWNFEADGRRVVVTVAGDRAADDGELVRRWAVEGHGIAYKSRYDVAADLRAGRLVPLLTDLVTESSPVYLLLVHRASLSPAVRRLRDFLQARFAEFDAV</sequence>
<dbReference type="Pfam" id="PF00126">
    <property type="entry name" value="HTH_1"/>
    <property type="match status" value="1"/>
</dbReference>
<keyword evidence="3" id="KW-0238">DNA-binding</keyword>
<dbReference type="AlphaFoldDB" id="A0A261S7Q4"/>
<dbReference type="InterPro" id="IPR000847">
    <property type="entry name" value="LysR_HTH_N"/>
</dbReference>
<dbReference type="Gene3D" id="3.40.190.290">
    <property type="match status" value="1"/>
</dbReference>
<dbReference type="Gene3D" id="1.10.10.10">
    <property type="entry name" value="Winged helix-like DNA-binding domain superfamily/Winged helix DNA-binding domain"/>
    <property type="match status" value="1"/>
</dbReference>
<dbReference type="PRINTS" id="PR00039">
    <property type="entry name" value="HTHLYSR"/>
</dbReference>
<evidence type="ECO:0000313" key="7">
    <source>
        <dbReference type="Proteomes" id="UP000217005"/>
    </source>
</evidence>
<feature type="domain" description="HTH lysR-type" evidence="5">
    <location>
        <begin position="1"/>
        <end position="61"/>
    </location>
</feature>
<evidence type="ECO:0000256" key="4">
    <source>
        <dbReference type="ARBA" id="ARBA00023163"/>
    </source>
</evidence>
<dbReference type="PROSITE" id="PS50931">
    <property type="entry name" value="HTH_LYSR"/>
    <property type="match status" value="1"/>
</dbReference>
<dbReference type="FunFam" id="3.40.190.290:FF:000001">
    <property type="entry name" value="Transcriptional regulator, LysR family"/>
    <property type="match status" value="1"/>
</dbReference>